<dbReference type="UniPathway" id="UPA00143"/>
<proteinExistence type="predicted"/>
<dbReference type="Gene3D" id="1.20.1280.50">
    <property type="match status" value="1"/>
</dbReference>
<dbReference type="InterPro" id="IPR001810">
    <property type="entry name" value="F-box_dom"/>
</dbReference>
<reference evidence="5 6" key="1">
    <citation type="journal article" date="2015" name="Environ. Microbiol.">
        <title>Metagenome sequence of Elaphomyces granulatus from sporocarp tissue reveals Ascomycota ectomycorrhizal fingerprints of genome expansion and a Proteobacteria-rich microbiome.</title>
        <authorList>
            <person name="Quandt C.A."/>
            <person name="Kohler A."/>
            <person name="Hesse C.N."/>
            <person name="Sharpton T.J."/>
            <person name="Martin F."/>
            <person name="Spatafora J.W."/>
        </authorList>
    </citation>
    <scope>NUCLEOTIDE SEQUENCE [LARGE SCALE GENOMIC DNA]</scope>
    <source>
        <strain evidence="5 6">OSC145934</strain>
    </source>
</reference>
<dbReference type="EMBL" id="NPHW01007083">
    <property type="protein sequence ID" value="OXV05378.1"/>
    <property type="molecule type" value="Genomic_DNA"/>
</dbReference>
<protein>
    <recommendedName>
        <fullName evidence="4">F-box domain-containing protein</fullName>
    </recommendedName>
</protein>
<sequence>MATAVSMDRAFITANPPTYHRSGVDGQGPSPDLVGIRRGRTRLREQDRSMSLASSSMASGVLAIPGGQAKLRPTLSDLPPELIHQILTCLPARDLACVSATCRSLAAHGRDDLLWADLVHRNLPSKLPGPGPFDSFRSLYRAHYPYWFVPRQKIWFSDAEHTGKLILARYDHRRGVIEGYRVVAEKTLDPVTAWARNRNVMVQTYNPKVRLWLDDPVILLKNNAVAPPSRGQYLYREIQMPMAAEAQHVYSSFSLCARPRSPSVCPNRQWPPITIPSESRVQRNVGSSSYSRPQHLGQISEYAFRIRKWAHFPLTHPSFTMDSPENMTTYATLDAKLYTPTTQKPYQGIWVGDSVDHGCEFLLFLQRERDRRQTRDQRSARPARGAVPESAAEGPSRDVSLQGVTATGAEGDQRSNELAIEQGSLEGIKLTGDLFVPRGEISFITDDVGPKGVIRVADEEPFRGTRVVRCRSQVVSRNSRDNRFIDSQLFLISHDCIAQYCQVMSRFSFFYRVDIDTLLQI</sequence>
<feature type="region of interest" description="Disordered" evidence="3">
    <location>
        <begin position="371"/>
        <end position="400"/>
    </location>
</feature>
<accession>A0A232LN07</accession>
<organism evidence="5 6">
    <name type="scientific">Elaphomyces granulatus</name>
    <dbReference type="NCBI Taxonomy" id="519963"/>
    <lineage>
        <taxon>Eukaryota</taxon>
        <taxon>Fungi</taxon>
        <taxon>Dikarya</taxon>
        <taxon>Ascomycota</taxon>
        <taxon>Pezizomycotina</taxon>
        <taxon>Eurotiomycetes</taxon>
        <taxon>Eurotiomycetidae</taxon>
        <taxon>Eurotiales</taxon>
        <taxon>Elaphomycetaceae</taxon>
        <taxon>Elaphomyces</taxon>
    </lineage>
</organism>
<dbReference type="InterPro" id="IPR036047">
    <property type="entry name" value="F-box-like_dom_sf"/>
</dbReference>
<dbReference type="PANTHER" id="PTHR10706:SF130">
    <property type="entry name" value="F-BOX ONLY PROTEIN 31"/>
    <property type="match status" value="1"/>
</dbReference>
<dbReference type="SMART" id="SM00256">
    <property type="entry name" value="FBOX"/>
    <property type="match status" value="1"/>
</dbReference>
<dbReference type="InterPro" id="IPR045048">
    <property type="entry name" value="FBXO31/39"/>
</dbReference>
<dbReference type="GO" id="GO:0016567">
    <property type="term" value="P:protein ubiquitination"/>
    <property type="evidence" value="ECO:0007669"/>
    <property type="project" value="UniProtKB-UniPathway"/>
</dbReference>
<dbReference type="OrthoDB" id="722566at2759"/>
<evidence type="ECO:0000256" key="1">
    <source>
        <dbReference type="ARBA" id="ARBA00004906"/>
    </source>
</evidence>
<dbReference type="AlphaFoldDB" id="A0A232LN07"/>
<evidence type="ECO:0000313" key="6">
    <source>
        <dbReference type="Proteomes" id="UP000243515"/>
    </source>
</evidence>
<keyword evidence="6" id="KW-1185">Reference proteome</keyword>
<dbReference type="Pfam" id="PF12014">
    <property type="entry name" value="Cyclin_D1_bind"/>
    <property type="match status" value="1"/>
</dbReference>
<evidence type="ECO:0000256" key="3">
    <source>
        <dbReference type="SAM" id="MobiDB-lite"/>
    </source>
</evidence>
<dbReference type="PROSITE" id="PS50181">
    <property type="entry name" value="FBOX"/>
    <property type="match status" value="1"/>
</dbReference>
<dbReference type="Proteomes" id="UP000243515">
    <property type="component" value="Unassembled WGS sequence"/>
</dbReference>
<comment type="pathway">
    <text evidence="1">Protein modification; protein ubiquitination.</text>
</comment>
<comment type="caution">
    <text evidence="5">The sequence shown here is derived from an EMBL/GenBank/DDBJ whole genome shotgun (WGS) entry which is preliminary data.</text>
</comment>
<evidence type="ECO:0000313" key="5">
    <source>
        <dbReference type="EMBL" id="OXV05378.1"/>
    </source>
</evidence>
<dbReference type="SUPFAM" id="SSF81383">
    <property type="entry name" value="F-box domain"/>
    <property type="match status" value="1"/>
</dbReference>
<keyword evidence="2" id="KW-0833">Ubl conjugation pathway</keyword>
<evidence type="ECO:0000259" key="4">
    <source>
        <dbReference type="PROSITE" id="PS50181"/>
    </source>
</evidence>
<feature type="domain" description="F-box" evidence="4">
    <location>
        <begin position="72"/>
        <end position="118"/>
    </location>
</feature>
<dbReference type="Pfam" id="PF12937">
    <property type="entry name" value="F-box-like"/>
    <property type="match status" value="1"/>
</dbReference>
<dbReference type="PANTHER" id="PTHR10706">
    <property type="entry name" value="F-BOX FAMILY PROTEIN"/>
    <property type="match status" value="1"/>
</dbReference>
<evidence type="ECO:0000256" key="2">
    <source>
        <dbReference type="ARBA" id="ARBA00022786"/>
    </source>
</evidence>
<name>A0A232LN07_9EURO</name>
<gene>
    <name evidence="5" type="ORF">Egran_06854</name>
</gene>